<organism evidence="2 3">
    <name type="scientific">Vibrio parahaemolyticus</name>
    <dbReference type="NCBI Taxonomy" id="670"/>
    <lineage>
        <taxon>Bacteria</taxon>
        <taxon>Pseudomonadati</taxon>
        <taxon>Pseudomonadota</taxon>
        <taxon>Gammaproteobacteria</taxon>
        <taxon>Vibrionales</taxon>
        <taxon>Vibrionaceae</taxon>
        <taxon>Vibrio</taxon>
    </lineage>
</organism>
<comment type="caution">
    <text evidence="2">The sequence shown here is derived from an EMBL/GenBank/DDBJ whole genome shotgun (WGS) entry which is preliminary data.</text>
</comment>
<feature type="transmembrane region" description="Helical" evidence="1">
    <location>
        <begin position="27"/>
        <end position="46"/>
    </location>
</feature>
<proteinExistence type="predicted"/>
<name>A0AAW8PYZ7_VIBPH</name>
<sequence length="97" mass="11446">MQQVIEEKNKLKRMWISFWYKNSTRTYLVLFGLHLIFTLPAVIYPLSLLGVSFDFESGKLLAAILYLSVAYWAIIDNDYSNLRRIGLNERREKINQS</sequence>
<dbReference type="AlphaFoldDB" id="A0AAW8PYZ7"/>
<keyword evidence="1" id="KW-0812">Transmembrane</keyword>
<keyword evidence="1" id="KW-0472">Membrane</keyword>
<keyword evidence="1" id="KW-1133">Transmembrane helix</keyword>
<reference evidence="2" key="1">
    <citation type="submission" date="2023-06" db="EMBL/GenBank/DDBJ databases">
        <title>Genomic Diversity of Vibrio spp. and Metagenomic Analysis of Pathogens in Florida Gulf Coastal Waters Following Hurricane Ian.</title>
        <authorList>
            <person name="Brumfield K.D."/>
        </authorList>
    </citation>
    <scope>NUCLEOTIDE SEQUENCE</scope>
    <source>
        <strain evidence="2">WBS2B-138</strain>
    </source>
</reference>
<gene>
    <name evidence="2" type="ORF">QX249_11305</name>
</gene>
<evidence type="ECO:0000256" key="1">
    <source>
        <dbReference type="SAM" id="Phobius"/>
    </source>
</evidence>
<accession>A0AAW8PYZ7</accession>
<feature type="transmembrane region" description="Helical" evidence="1">
    <location>
        <begin position="58"/>
        <end position="75"/>
    </location>
</feature>
<dbReference type="EMBL" id="JAUHGG010000003">
    <property type="protein sequence ID" value="MDS1821251.1"/>
    <property type="molecule type" value="Genomic_DNA"/>
</dbReference>
<dbReference type="RefSeq" id="WP_311020122.1">
    <property type="nucleotide sequence ID" value="NZ_JAUHGG010000003.1"/>
</dbReference>
<evidence type="ECO:0000313" key="3">
    <source>
        <dbReference type="Proteomes" id="UP001253193"/>
    </source>
</evidence>
<evidence type="ECO:0000313" key="2">
    <source>
        <dbReference type="EMBL" id="MDS1821251.1"/>
    </source>
</evidence>
<protein>
    <submittedName>
        <fullName evidence="2">Uncharacterized protein</fullName>
    </submittedName>
</protein>
<dbReference type="Proteomes" id="UP001253193">
    <property type="component" value="Unassembled WGS sequence"/>
</dbReference>